<reference evidence="2 3" key="1">
    <citation type="submission" date="2011-02" db="EMBL/GenBank/DDBJ databases">
        <title>The Genome Sequence of Sphaeroforma arctica JP610.</title>
        <authorList>
            <consortium name="The Broad Institute Genome Sequencing Platform"/>
            <person name="Russ C."/>
            <person name="Cuomo C."/>
            <person name="Young S.K."/>
            <person name="Zeng Q."/>
            <person name="Gargeya S."/>
            <person name="Alvarado L."/>
            <person name="Berlin A."/>
            <person name="Chapman S.B."/>
            <person name="Chen Z."/>
            <person name="Freedman E."/>
            <person name="Gellesch M."/>
            <person name="Goldberg J."/>
            <person name="Griggs A."/>
            <person name="Gujja S."/>
            <person name="Heilman E."/>
            <person name="Heiman D."/>
            <person name="Howarth C."/>
            <person name="Mehta T."/>
            <person name="Neiman D."/>
            <person name="Pearson M."/>
            <person name="Roberts A."/>
            <person name="Saif S."/>
            <person name="Shea T."/>
            <person name="Shenoy N."/>
            <person name="Sisk P."/>
            <person name="Stolte C."/>
            <person name="Sykes S."/>
            <person name="White J."/>
            <person name="Yandava C."/>
            <person name="Burger G."/>
            <person name="Gray M.W."/>
            <person name="Holland P.W.H."/>
            <person name="King N."/>
            <person name="Lang F.B.F."/>
            <person name="Roger A.J."/>
            <person name="Ruiz-Trillo I."/>
            <person name="Haas B."/>
            <person name="Nusbaum C."/>
            <person name="Birren B."/>
        </authorList>
    </citation>
    <scope>NUCLEOTIDE SEQUENCE [LARGE SCALE GENOMIC DNA]</scope>
    <source>
        <strain evidence="2 3">JP610</strain>
    </source>
</reference>
<sequence length="106" mass="11913">MRDLRHSNIVRIIGVSGVDESERAEICILMEFLPEGDLCHYLRKNTQISEAERLSFCYQIADACAYIANHGLVHRDLAARNCLLGSTGPHGYPVCKVRSLHMVEDV</sequence>
<feature type="domain" description="Protein kinase" evidence="1">
    <location>
        <begin position="1"/>
        <end position="106"/>
    </location>
</feature>
<name>A0A0L0F7P7_9EUKA</name>
<accession>A0A0L0F7P7</accession>
<evidence type="ECO:0000259" key="1">
    <source>
        <dbReference type="PROSITE" id="PS50011"/>
    </source>
</evidence>
<dbReference type="STRING" id="667725.A0A0L0F7P7"/>
<dbReference type="GO" id="GO:0005886">
    <property type="term" value="C:plasma membrane"/>
    <property type="evidence" value="ECO:0007669"/>
    <property type="project" value="TreeGrafter"/>
</dbReference>
<dbReference type="GO" id="GO:0004714">
    <property type="term" value="F:transmembrane receptor protein tyrosine kinase activity"/>
    <property type="evidence" value="ECO:0007669"/>
    <property type="project" value="TreeGrafter"/>
</dbReference>
<dbReference type="PROSITE" id="PS50011">
    <property type="entry name" value="PROTEIN_KINASE_DOM"/>
    <property type="match status" value="1"/>
</dbReference>
<dbReference type="InterPro" id="IPR000719">
    <property type="entry name" value="Prot_kinase_dom"/>
</dbReference>
<dbReference type="SMART" id="SM00219">
    <property type="entry name" value="TyrKc"/>
    <property type="match status" value="1"/>
</dbReference>
<gene>
    <name evidence="2" type="ORF">SARC_15300</name>
</gene>
<dbReference type="InterPro" id="IPR050122">
    <property type="entry name" value="RTK"/>
</dbReference>
<evidence type="ECO:0000313" key="3">
    <source>
        <dbReference type="Proteomes" id="UP000054560"/>
    </source>
</evidence>
<dbReference type="OrthoDB" id="4062651at2759"/>
<dbReference type="eggNOG" id="KOG0194">
    <property type="taxonomic scope" value="Eukaryota"/>
</dbReference>
<dbReference type="GeneID" id="25915804"/>
<organism evidence="2 3">
    <name type="scientific">Sphaeroforma arctica JP610</name>
    <dbReference type="NCBI Taxonomy" id="667725"/>
    <lineage>
        <taxon>Eukaryota</taxon>
        <taxon>Ichthyosporea</taxon>
        <taxon>Ichthyophonida</taxon>
        <taxon>Sphaeroforma</taxon>
    </lineage>
</organism>
<dbReference type="Pfam" id="PF07714">
    <property type="entry name" value="PK_Tyr_Ser-Thr"/>
    <property type="match status" value="1"/>
</dbReference>
<proteinExistence type="predicted"/>
<dbReference type="InterPro" id="IPR008266">
    <property type="entry name" value="Tyr_kinase_AS"/>
</dbReference>
<dbReference type="EMBL" id="KQ247499">
    <property type="protein sequence ID" value="KNC72148.1"/>
    <property type="molecule type" value="Genomic_DNA"/>
</dbReference>
<dbReference type="InterPro" id="IPR020635">
    <property type="entry name" value="Tyr_kinase_cat_dom"/>
</dbReference>
<keyword evidence="3" id="KW-1185">Reference proteome</keyword>
<dbReference type="PROSITE" id="PS00109">
    <property type="entry name" value="PROTEIN_KINASE_TYR"/>
    <property type="match status" value="1"/>
</dbReference>
<dbReference type="PANTHER" id="PTHR24416:SF611">
    <property type="entry name" value="TYROSINE-PROTEIN KINASE TRANSMEMBRANE RECEPTOR ROR"/>
    <property type="match status" value="1"/>
</dbReference>
<dbReference type="GO" id="GO:0007169">
    <property type="term" value="P:cell surface receptor protein tyrosine kinase signaling pathway"/>
    <property type="evidence" value="ECO:0007669"/>
    <property type="project" value="TreeGrafter"/>
</dbReference>
<dbReference type="Gene3D" id="1.10.510.10">
    <property type="entry name" value="Transferase(Phosphotransferase) domain 1"/>
    <property type="match status" value="1"/>
</dbReference>
<dbReference type="Proteomes" id="UP000054560">
    <property type="component" value="Unassembled WGS sequence"/>
</dbReference>
<dbReference type="PANTHER" id="PTHR24416">
    <property type="entry name" value="TYROSINE-PROTEIN KINASE RECEPTOR"/>
    <property type="match status" value="1"/>
</dbReference>
<dbReference type="AlphaFoldDB" id="A0A0L0F7P7"/>
<dbReference type="InterPro" id="IPR001245">
    <property type="entry name" value="Ser-Thr/Tyr_kinase_cat_dom"/>
</dbReference>
<evidence type="ECO:0000313" key="2">
    <source>
        <dbReference type="EMBL" id="KNC72148.1"/>
    </source>
</evidence>
<dbReference type="SUPFAM" id="SSF56112">
    <property type="entry name" value="Protein kinase-like (PK-like)"/>
    <property type="match status" value="1"/>
</dbReference>
<dbReference type="GO" id="GO:0043235">
    <property type="term" value="C:receptor complex"/>
    <property type="evidence" value="ECO:0007669"/>
    <property type="project" value="TreeGrafter"/>
</dbReference>
<protein>
    <recommendedName>
        <fullName evidence="1">Protein kinase domain-containing protein</fullName>
    </recommendedName>
</protein>
<dbReference type="GO" id="GO:0005524">
    <property type="term" value="F:ATP binding"/>
    <property type="evidence" value="ECO:0007669"/>
    <property type="project" value="InterPro"/>
</dbReference>
<dbReference type="InterPro" id="IPR011009">
    <property type="entry name" value="Kinase-like_dom_sf"/>
</dbReference>
<dbReference type="RefSeq" id="XP_014146050.1">
    <property type="nucleotide sequence ID" value="XM_014290575.1"/>
</dbReference>